<dbReference type="AlphaFoldDB" id="A0AAF0PVD6"/>
<reference evidence="1" key="1">
    <citation type="submission" date="2023-08" db="EMBL/GenBank/DDBJ databases">
        <title>A de novo genome assembly of Solanum verrucosum Schlechtendal, a Mexican diploid species geographically isolated from the other diploid A-genome species in potato relatives.</title>
        <authorList>
            <person name="Hosaka K."/>
        </authorList>
    </citation>
    <scope>NUCLEOTIDE SEQUENCE</scope>
    <source>
        <tissue evidence="1">Young leaves</tissue>
    </source>
</reference>
<evidence type="ECO:0000313" key="1">
    <source>
        <dbReference type="EMBL" id="WMV08629.1"/>
    </source>
</evidence>
<dbReference type="Proteomes" id="UP001234989">
    <property type="component" value="Chromosome 1"/>
</dbReference>
<sequence length="231" mass="25491">MGGGFSGGKEWYLKEKRRRDWWKKALNDISKPSALQASKKKIPQMKALADLTNSTKSSSVAESELCQSTEKGHGHELFSQGSWIRSCSPLADDVPVHLGASPHALELSMKSKSSTYQPGSPTKHYVQVEELPELIFYDQEGDQGQLSVLTYASRGYIVVAIDSPMDTNMTTYRDVRTGAFALCFSFTLGYFLIQKSTPSPTAASDAKPCKVGTLPTYNISFKCDERAEKTK</sequence>
<keyword evidence="2" id="KW-1185">Reference proteome</keyword>
<dbReference type="EMBL" id="CP133612">
    <property type="protein sequence ID" value="WMV08629.1"/>
    <property type="molecule type" value="Genomic_DNA"/>
</dbReference>
<evidence type="ECO:0000313" key="2">
    <source>
        <dbReference type="Proteomes" id="UP001234989"/>
    </source>
</evidence>
<proteinExistence type="predicted"/>
<protein>
    <submittedName>
        <fullName evidence="1">Uncharacterized protein</fullName>
    </submittedName>
</protein>
<organism evidence="1 2">
    <name type="scientific">Solanum verrucosum</name>
    <dbReference type="NCBI Taxonomy" id="315347"/>
    <lineage>
        <taxon>Eukaryota</taxon>
        <taxon>Viridiplantae</taxon>
        <taxon>Streptophyta</taxon>
        <taxon>Embryophyta</taxon>
        <taxon>Tracheophyta</taxon>
        <taxon>Spermatophyta</taxon>
        <taxon>Magnoliopsida</taxon>
        <taxon>eudicotyledons</taxon>
        <taxon>Gunneridae</taxon>
        <taxon>Pentapetalae</taxon>
        <taxon>asterids</taxon>
        <taxon>lamiids</taxon>
        <taxon>Solanales</taxon>
        <taxon>Solanaceae</taxon>
        <taxon>Solanoideae</taxon>
        <taxon>Solaneae</taxon>
        <taxon>Solanum</taxon>
    </lineage>
</organism>
<accession>A0AAF0PVD6</accession>
<gene>
    <name evidence="1" type="ORF">MTR67_002014</name>
</gene>
<name>A0AAF0PVD6_SOLVR</name>